<comment type="caution">
    <text evidence="3">The sequence shown here is derived from an EMBL/GenBank/DDBJ whole genome shotgun (WGS) entry which is preliminary data.</text>
</comment>
<evidence type="ECO:0000313" key="4">
    <source>
        <dbReference type="Proteomes" id="UP000471640"/>
    </source>
</evidence>
<reference evidence="4" key="1">
    <citation type="journal article" date="2020" name="Microbiol. Resour. Announc.">
        <title>Draft Genome Sequences of Thiorhodococcus mannitoliphagus and Thiorhodococcus minor, Purple Sulfur Photosynthetic Bacteria in the Gammaproteobacterial Family Chromatiaceae.</title>
        <authorList>
            <person name="Aviles F.A."/>
            <person name="Meyer T.E."/>
            <person name="Kyndt J.A."/>
        </authorList>
    </citation>
    <scope>NUCLEOTIDE SEQUENCE [LARGE SCALE GENOMIC DNA]</scope>
    <source>
        <strain evidence="4">DSM 18266</strain>
    </source>
</reference>
<dbReference type="AlphaFoldDB" id="A0A6P1DWG4"/>
<dbReference type="PANTHER" id="PTHR30535:SF34">
    <property type="entry name" value="MOLYBDATE-BINDING PROTEIN MOLA"/>
    <property type="match status" value="1"/>
</dbReference>
<dbReference type="GO" id="GO:0071281">
    <property type="term" value="P:cellular response to iron ion"/>
    <property type="evidence" value="ECO:0007669"/>
    <property type="project" value="TreeGrafter"/>
</dbReference>
<keyword evidence="4" id="KW-1185">Reference proteome</keyword>
<reference evidence="3 4" key="2">
    <citation type="submission" date="2020-02" db="EMBL/GenBank/DDBJ databases">
        <title>Genome sequences of Thiorhodococcus mannitoliphagus and Thiorhodococcus minor, purple sulfur photosynthetic bacteria in the gammaproteobacterial family, Chromatiaceae.</title>
        <authorList>
            <person name="Aviles F.A."/>
            <person name="Meyer T.E."/>
            <person name="Kyndt J.A."/>
        </authorList>
    </citation>
    <scope>NUCLEOTIDE SEQUENCE [LARGE SCALE GENOMIC DNA]</scope>
    <source>
        <strain evidence="3 4">DSM 18266</strain>
    </source>
</reference>
<feature type="chain" id="PRO_5026678699" evidence="1">
    <location>
        <begin position="40"/>
        <end position="301"/>
    </location>
</feature>
<feature type="signal peptide" evidence="1">
    <location>
        <begin position="1"/>
        <end position="39"/>
    </location>
</feature>
<dbReference type="Proteomes" id="UP000471640">
    <property type="component" value="Unassembled WGS sequence"/>
</dbReference>
<evidence type="ECO:0000256" key="1">
    <source>
        <dbReference type="SAM" id="SignalP"/>
    </source>
</evidence>
<dbReference type="PROSITE" id="PS50983">
    <property type="entry name" value="FE_B12_PBP"/>
    <property type="match status" value="1"/>
</dbReference>
<dbReference type="EMBL" id="JAAIJR010000019">
    <property type="protein sequence ID" value="NEX19985.1"/>
    <property type="molecule type" value="Genomic_DNA"/>
</dbReference>
<evidence type="ECO:0000259" key="2">
    <source>
        <dbReference type="PROSITE" id="PS50983"/>
    </source>
</evidence>
<dbReference type="Gene3D" id="3.40.50.1980">
    <property type="entry name" value="Nitrogenase molybdenum iron protein domain"/>
    <property type="match status" value="2"/>
</dbReference>
<evidence type="ECO:0000313" key="3">
    <source>
        <dbReference type="EMBL" id="NEX19985.1"/>
    </source>
</evidence>
<dbReference type="PANTHER" id="PTHR30535">
    <property type="entry name" value="VITAMIN B12-BINDING PROTEIN"/>
    <property type="match status" value="1"/>
</dbReference>
<accession>A0A6P1DWG4</accession>
<feature type="domain" description="Fe/B12 periplasmic-binding" evidence="2">
    <location>
        <begin position="43"/>
        <end position="292"/>
    </location>
</feature>
<dbReference type="InterPro" id="IPR050902">
    <property type="entry name" value="ABC_Transporter_SBP"/>
</dbReference>
<proteinExistence type="predicted"/>
<sequence length="301" mass="32765">MWERRLGATGTVLTERSRRRGAPTALALVLALCACSAQAALPTVVSTDLCSDLLLLKIAAPEQILSVSRQSQDPQVSPVAEQARRYPANRGSVEDLLHLKPDIALVYFGWTARRHADLLATQGIRAISAPYPRNWQDSLAAVREIAAQIGRKSVGEAKAAEAERRMRALAERQRPYRMLYLRPNGGTAGQGTYVDDVITRLGLQNLAREQGLSGWGRFPLEQLITSPPDVFLLGYFDRSRSKTGSAYGRHPLFRTLLARTPNIRIPGNAWGCGGLELIGAAEQIAAHLDRLPLGAAADLGD</sequence>
<protein>
    <submittedName>
        <fullName evidence="3">ABC transporter substrate-binding protein</fullName>
    </submittedName>
</protein>
<organism evidence="3 4">
    <name type="scientific">Thiorhodococcus mannitoliphagus</name>
    <dbReference type="NCBI Taxonomy" id="329406"/>
    <lineage>
        <taxon>Bacteria</taxon>
        <taxon>Pseudomonadati</taxon>
        <taxon>Pseudomonadota</taxon>
        <taxon>Gammaproteobacteria</taxon>
        <taxon>Chromatiales</taxon>
        <taxon>Chromatiaceae</taxon>
        <taxon>Thiorhodococcus</taxon>
    </lineage>
</organism>
<dbReference type="Pfam" id="PF01497">
    <property type="entry name" value="Peripla_BP_2"/>
    <property type="match status" value="1"/>
</dbReference>
<dbReference type="InterPro" id="IPR002491">
    <property type="entry name" value="ABC_transptr_periplasmic_BD"/>
</dbReference>
<keyword evidence="1" id="KW-0732">Signal</keyword>
<dbReference type="PROSITE" id="PS51257">
    <property type="entry name" value="PROKAR_LIPOPROTEIN"/>
    <property type="match status" value="1"/>
</dbReference>
<name>A0A6P1DWG4_9GAMM</name>
<gene>
    <name evidence="3" type="ORF">G3480_06600</name>
</gene>
<dbReference type="SUPFAM" id="SSF53807">
    <property type="entry name" value="Helical backbone' metal receptor"/>
    <property type="match status" value="1"/>
</dbReference>